<accession>A0AAN8EJ66</accession>
<keyword evidence="2" id="KW-0659">Purine metabolism</keyword>
<dbReference type="Gene3D" id="2.60.120.480">
    <property type="entry name" value="Ureidoglycolate hydrolase"/>
    <property type="match status" value="1"/>
</dbReference>
<dbReference type="GO" id="GO:0004848">
    <property type="term" value="F:ureidoglycolate hydrolase activity"/>
    <property type="evidence" value="ECO:0007669"/>
    <property type="project" value="InterPro"/>
</dbReference>
<dbReference type="InterPro" id="IPR011051">
    <property type="entry name" value="RmlC_Cupin_sf"/>
</dbReference>
<dbReference type="GO" id="GO:0006144">
    <property type="term" value="P:purine nucleobase metabolic process"/>
    <property type="evidence" value="ECO:0007669"/>
    <property type="project" value="UniProtKB-KW"/>
</dbReference>
<reference evidence="6 7" key="1">
    <citation type="submission" date="2022-12" db="EMBL/GenBank/DDBJ databases">
        <title>Genomic features and morphological characterization of a novel Knufia sp. strain isolated from spacecraft assembly facility.</title>
        <authorList>
            <person name="Teixeira M."/>
            <person name="Chander A.M."/>
            <person name="Stajich J.E."/>
            <person name="Venkateswaran K."/>
        </authorList>
    </citation>
    <scope>NUCLEOTIDE SEQUENCE [LARGE SCALE GENOMIC DNA]</scope>
    <source>
        <strain evidence="6 7">FJI-L2-BK-P2</strain>
    </source>
</reference>
<feature type="compositionally biased region" description="Polar residues" evidence="5">
    <location>
        <begin position="61"/>
        <end position="90"/>
    </location>
</feature>
<dbReference type="EMBL" id="JAKLMC020000050">
    <property type="protein sequence ID" value="KAK5948286.1"/>
    <property type="molecule type" value="Genomic_DNA"/>
</dbReference>
<dbReference type="PANTHER" id="PTHR21221:SF1">
    <property type="entry name" value="UREIDOGLYCOLATE LYASE"/>
    <property type="match status" value="1"/>
</dbReference>
<comment type="subunit">
    <text evidence="1">Homodimer.</text>
</comment>
<proteinExistence type="predicted"/>
<keyword evidence="7" id="KW-1185">Reference proteome</keyword>
<dbReference type="CDD" id="cd20298">
    <property type="entry name" value="cupin_UAH"/>
    <property type="match status" value="1"/>
</dbReference>
<sequence length="313" mass="34111">MALPSISPAAALLLRPEPLTPAAFAHFGTVVASPLCSGITAYPPDIPLPVYPDHQPRPVPANQSTALKSSPISPLTNNYPTSHGSPSQAEPSAGLMSIFSSFPRQNIYTSSDESASTRRQNLKLKLGILERHPYTTQTFCPFNYSAPHPGPSEFYYSIEDKTYMLILVAPTLPKPSSHPPNPPDLTHIRAFLAPLNDPNTPTMAVTYAPGTWHAPMIVLGSRRVDFLVTQFANGVADDDCQEVLIGSGPDESTLTDDVRERRTKEGFQCEEIEVDVSFLLEGYKAENEATTTGKSTSVVAEQRTFEEAWKAKL</sequence>
<dbReference type="SUPFAM" id="SSF51182">
    <property type="entry name" value="RmlC-like cupins"/>
    <property type="match status" value="1"/>
</dbReference>
<evidence type="ECO:0000256" key="1">
    <source>
        <dbReference type="ARBA" id="ARBA00011738"/>
    </source>
</evidence>
<dbReference type="GO" id="GO:0050385">
    <property type="term" value="F:ureidoglycolate lyase activity"/>
    <property type="evidence" value="ECO:0007669"/>
    <property type="project" value="UniProtKB-EC"/>
</dbReference>
<evidence type="ECO:0000256" key="2">
    <source>
        <dbReference type="ARBA" id="ARBA00022631"/>
    </source>
</evidence>
<dbReference type="GO" id="GO:0000256">
    <property type="term" value="P:allantoin catabolic process"/>
    <property type="evidence" value="ECO:0007669"/>
    <property type="project" value="InterPro"/>
</dbReference>
<dbReference type="Proteomes" id="UP001316803">
    <property type="component" value="Unassembled WGS sequence"/>
</dbReference>
<dbReference type="AlphaFoldDB" id="A0AAN8EJ66"/>
<keyword evidence="3" id="KW-0456">Lyase</keyword>
<evidence type="ECO:0000256" key="4">
    <source>
        <dbReference type="ARBA" id="ARBA00047684"/>
    </source>
</evidence>
<protein>
    <recommendedName>
        <fullName evidence="8">Ureidoglycolate hydrolase</fullName>
    </recommendedName>
</protein>
<evidence type="ECO:0008006" key="8">
    <source>
        <dbReference type="Google" id="ProtNLM"/>
    </source>
</evidence>
<dbReference type="PANTHER" id="PTHR21221">
    <property type="entry name" value="UREIDOGLYCOLATE HYDROLASE"/>
    <property type="match status" value="1"/>
</dbReference>
<comment type="catalytic activity">
    <reaction evidence="4">
        <text>(S)-ureidoglycolate = urea + glyoxylate</text>
        <dbReference type="Rhea" id="RHEA:11304"/>
        <dbReference type="ChEBI" id="CHEBI:16199"/>
        <dbReference type="ChEBI" id="CHEBI:36655"/>
        <dbReference type="ChEBI" id="CHEBI:57296"/>
        <dbReference type="EC" id="4.3.2.3"/>
    </reaction>
</comment>
<dbReference type="Pfam" id="PF04115">
    <property type="entry name" value="Ureidogly_lyase"/>
    <property type="match status" value="1"/>
</dbReference>
<evidence type="ECO:0000313" key="7">
    <source>
        <dbReference type="Proteomes" id="UP001316803"/>
    </source>
</evidence>
<dbReference type="InterPro" id="IPR024060">
    <property type="entry name" value="Ureidoglycolate_lyase_dom_sf"/>
</dbReference>
<evidence type="ECO:0000256" key="3">
    <source>
        <dbReference type="ARBA" id="ARBA00023239"/>
    </source>
</evidence>
<gene>
    <name evidence="6" type="ORF">OHC33_010720</name>
</gene>
<name>A0AAN8EJ66_9EURO</name>
<organism evidence="6 7">
    <name type="scientific">Knufia fluminis</name>
    <dbReference type="NCBI Taxonomy" id="191047"/>
    <lineage>
        <taxon>Eukaryota</taxon>
        <taxon>Fungi</taxon>
        <taxon>Dikarya</taxon>
        <taxon>Ascomycota</taxon>
        <taxon>Pezizomycotina</taxon>
        <taxon>Eurotiomycetes</taxon>
        <taxon>Chaetothyriomycetidae</taxon>
        <taxon>Chaetothyriales</taxon>
        <taxon>Trichomeriaceae</taxon>
        <taxon>Knufia</taxon>
    </lineage>
</organism>
<comment type="caution">
    <text evidence="6">The sequence shown here is derived from an EMBL/GenBank/DDBJ whole genome shotgun (WGS) entry which is preliminary data.</text>
</comment>
<evidence type="ECO:0000256" key="5">
    <source>
        <dbReference type="SAM" id="MobiDB-lite"/>
    </source>
</evidence>
<dbReference type="InterPro" id="IPR047233">
    <property type="entry name" value="UAH_cupin"/>
</dbReference>
<feature type="region of interest" description="Disordered" evidence="5">
    <location>
        <begin position="51"/>
        <end position="92"/>
    </location>
</feature>
<evidence type="ECO:0000313" key="6">
    <source>
        <dbReference type="EMBL" id="KAK5948286.1"/>
    </source>
</evidence>
<dbReference type="InterPro" id="IPR007247">
    <property type="entry name" value="Ureidogly_lyase"/>
</dbReference>